<dbReference type="PANTHER" id="PTHR47331">
    <property type="entry name" value="PHD-TYPE DOMAIN-CONTAINING PROTEIN"/>
    <property type="match status" value="1"/>
</dbReference>
<reference evidence="1 2" key="1">
    <citation type="journal article" date="2024" name="BMC Genomics">
        <title>De novo assembly and annotation of Popillia japonica's genome with initial clues to its potential as an invasive pest.</title>
        <authorList>
            <person name="Cucini C."/>
            <person name="Boschi S."/>
            <person name="Funari R."/>
            <person name="Cardaioli E."/>
            <person name="Iannotti N."/>
            <person name="Marturano G."/>
            <person name="Paoli F."/>
            <person name="Bruttini M."/>
            <person name="Carapelli A."/>
            <person name="Frati F."/>
            <person name="Nardi F."/>
        </authorList>
    </citation>
    <scope>NUCLEOTIDE SEQUENCE [LARGE SCALE GENOMIC DNA]</scope>
    <source>
        <strain evidence="1">DMR45628</strain>
    </source>
</reference>
<dbReference type="Pfam" id="PF05380">
    <property type="entry name" value="Peptidase_A17"/>
    <property type="match status" value="1"/>
</dbReference>
<proteinExistence type="predicted"/>
<gene>
    <name evidence="1" type="ORF">QE152_g36598</name>
</gene>
<evidence type="ECO:0000313" key="1">
    <source>
        <dbReference type="EMBL" id="KAK9687237.1"/>
    </source>
</evidence>
<comment type="caution">
    <text evidence="1">The sequence shown here is derived from an EMBL/GenBank/DDBJ whole genome shotgun (WGS) entry which is preliminary data.</text>
</comment>
<keyword evidence="2" id="KW-1185">Reference proteome</keyword>
<organism evidence="1 2">
    <name type="scientific">Popillia japonica</name>
    <name type="common">Japanese beetle</name>
    <dbReference type="NCBI Taxonomy" id="7064"/>
    <lineage>
        <taxon>Eukaryota</taxon>
        <taxon>Metazoa</taxon>
        <taxon>Ecdysozoa</taxon>
        <taxon>Arthropoda</taxon>
        <taxon>Hexapoda</taxon>
        <taxon>Insecta</taxon>
        <taxon>Pterygota</taxon>
        <taxon>Neoptera</taxon>
        <taxon>Endopterygota</taxon>
        <taxon>Coleoptera</taxon>
        <taxon>Polyphaga</taxon>
        <taxon>Scarabaeiformia</taxon>
        <taxon>Scarabaeidae</taxon>
        <taxon>Rutelinae</taxon>
        <taxon>Popillia</taxon>
    </lineage>
</organism>
<name>A0AAW1ID84_POPJA</name>
<dbReference type="InterPro" id="IPR008042">
    <property type="entry name" value="Retrotrans_Pao"/>
</dbReference>
<dbReference type="AlphaFoldDB" id="A0AAW1ID84"/>
<protein>
    <submittedName>
        <fullName evidence="1">Pao retrotransposon peptidase</fullName>
    </submittedName>
</protein>
<accession>A0AAW1ID84</accession>
<sequence length="274" mass="31869">MREYADIADDESVKTLGLYWDPKADSLNYFVNLEIQQKVTKLVVLSTMSKIFDPLRLICPIVVKVKLLLQQICQSRVGWDESLPMDLDTCWRTFQKQLIEINDIRIPRRVTTPNFSRIELYGFYDAPERAYGACVYVRTTDVNGIHFSKLISAKLRVSPLKVVALPRLELCGALLLVRLMTKIAENVKLKCMNRYYWCDSTIVLHWIAAEPITWKTFVTNRVAEIRESTTVEWKYVNSELNPVDIVSRGASPRQLFKSELWWYGPEFLLKNSEH</sequence>
<dbReference type="Proteomes" id="UP001458880">
    <property type="component" value="Unassembled WGS sequence"/>
</dbReference>
<dbReference type="EMBL" id="JASPKY010000655">
    <property type="protein sequence ID" value="KAK9687237.1"/>
    <property type="molecule type" value="Genomic_DNA"/>
</dbReference>
<evidence type="ECO:0000313" key="2">
    <source>
        <dbReference type="Proteomes" id="UP001458880"/>
    </source>
</evidence>